<sequence length="365" mass="43061">MDSKNEIQEVAGPGNERLTIIPSECGILPKVYHNTLLWSWEDEEALQQNWSADDKFLLRKTTPHEKSLYRKTMQYFKVYPGMLLPNNVTVCTYENKEIKNAKTGTTWIQNPNWSPRFCEYFGGIVCNPAFKDRPDFVTFIIAEAMRLRIGEDDERAPKEVVGPNHFYEDTTHIWWNEAIEECQRLLGRRPLTNDKVEVIKYVLYKSGETWFEDRSWKQAMRLVKDMIGTPPTPLQAQVLKQVLLEKPGAFESHPYYDFRRYLSKIVKKGYKVTNNPASCQLQTCDLRAVDHAWELYVKEKKDPALLTMTAYREKWYSEQKRATAASARDDDFPKWKKDWILFEHRWAETKLRIEQQAQSEDFDSY</sequence>
<keyword evidence="2" id="KW-1185">Reference proteome</keyword>
<evidence type="ECO:0000313" key="2">
    <source>
        <dbReference type="Proteomes" id="UP000184330"/>
    </source>
</evidence>
<dbReference type="AlphaFoldDB" id="A0A1L7WPE7"/>
<evidence type="ECO:0000313" key="1">
    <source>
        <dbReference type="EMBL" id="CZR54643.1"/>
    </source>
</evidence>
<organism evidence="1 2">
    <name type="scientific">Phialocephala subalpina</name>
    <dbReference type="NCBI Taxonomy" id="576137"/>
    <lineage>
        <taxon>Eukaryota</taxon>
        <taxon>Fungi</taxon>
        <taxon>Dikarya</taxon>
        <taxon>Ascomycota</taxon>
        <taxon>Pezizomycotina</taxon>
        <taxon>Leotiomycetes</taxon>
        <taxon>Helotiales</taxon>
        <taxon>Mollisiaceae</taxon>
        <taxon>Phialocephala</taxon>
        <taxon>Phialocephala fortinii species complex</taxon>
    </lineage>
</organism>
<dbReference type="OrthoDB" id="3532066at2759"/>
<dbReference type="EMBL" id="FJOG01000005">
    <property type="protein sequence ID" value="CZR54643.1"/>
    <property type="molecule type" value="Genomic_DNA"/>
</dbReference>
<gene>
    <name evidence="1" type="ORF">PAC_04527</name>
</gene>
<accession>A0A1L7WPE7</accession>
<name>A0A1L7WPE7_9HELO</name>
<proteinExistence type="predicted"/>
<protein>
    <submittedName>
        <fullName evidence="1">Uncharacterized protein</fullName>
    </submittedName>
</protein>
<reference evidence="1 2" key="1">
    <citation type="submission" date="2016-03" db="EMBL/GenBank/DDBJ databases">
        <authorList>
            <person name="Ploux O."/>
        </authorList>
    </citation>
    <scope>NUCLEOTIDE SEQUENCE [LARGE SCALE GENOMIC DNA]</scope>
    <source>
        <strain evidence="1 2">UAMH 11012</strain>
    </source>
</reference>
<dbReference type="Proteomes" id="UP000184330">
    <property type="component" value="Unassembled WGS sequence"/>
</dbReference>